<gene>
    <name evidence="6" type="ORF">KVG88_18615</name>
</gene>
<evidence type="ECO:0000256" key="2">
    <source>
        <dbReference type="ARBA" id="ARBA00023125"/>
    </source>
</evidence>
<dbReference type="Gene3D" id="1.10.10.60">
    <property type="entry name" value="Homeodomain-like"/>
    <property type="match status" value="1"/>
</dbReference>
<dbReference type="InterPro" id="IPR009057">
    <property type="entry name" value="Homeodomain-like_sf"/>
</dbReference>
<dbReference type="EMBL" id="JAHSTU010000005">
    <property type="protein sequence ID" value="MBV4522078.1"/>
    <property type="molecule type" value="Genomic_DNA"/>
</dbReference>
<comment type="function">
    <text evidence="4">Regulatory protein of the TOL plasmid xyl operons. XylS activates the xylXYZLTEGFJQKIH operon required for the degradation of toluene, m-xylene and p-xylene.</text>
</comment>
<evidence type="ECO:0000256" key="4">
    <source>
        <dbReference type="ARBA" id="ARBA00037345"/>
    </source>
</evidence>
<sequence length="329" mass="36219">MYSSSTRKQIILRSSDMGCDDFGALFSKMFGNLYSDSPPPPKNIIIGGVYGRHDGVSFRRMHYRGDFSVAFPAPLDEITFVIPTAGKIIFNHATESVGIAHVGLAIDKADVRSVRFVDNHAQHGVSINRGLLTERLSTLLGKPILKKVVFEPVVDLQASAFQSIRALVELATGAEFDLLMNTGSLMPSRLREMLIDAVLEAWPHNFTQALQRPAPLIAPRHVKLAVEYIQEHPDSLVSGTELASMTNVSLRALQDGFRHFVGTSIVAYQRQVRLERAYDVLAQGISPSVTDVALQYGFSNVGRFCQYFQSAYGVSPAEVRKGLRSQHAG</sequence>
<proteinExistence type="predicted"/>
<dbReference type="Pfam" id="PF12833">
    <property type="entry name" value="HTH_18"/>
    <property type="match status" value="1"/>
</dbReference>
<protein>
    <submittedName>
        <fullName evidence="6">AraC family transcriptional regulator</fullName>
    </submittedName>
</protein>
<dbReference type="SUPFAM" id="SSF46689">
    <property type="entry name" value="Homeodomain-like"/>
    <property type="match status" value="2"/>
</dbReference>
<reference evidence="6" key="1">
    <citation type="submission" date="2021-06" db="EMBL/GenBank/DDBJ databases">
        <title>Updating the genus Pseudomonas: Description of 43 new species and partition of the Pseudomonas putida group.</title>
        <authorList>
            <person name="Girard L."/>
            <person name="Lood C."/>
            <person name="Vandamme P."/>
            <person name="Rokni-Zadeh H."/>
            <person name="Van Noort V."/>
            <person name="Hofte M."/>
            <person name="Lavigne R."/>
            <person name="De Mot R."/>
        </authorList>
    </citation>
    <scope>NUCLEOTIDE SEQUENCE</scope>
    <source>
        <strain evidence="6">SWRI74</strain>
    </source>
</reference>
<organism evidence="6 7">
    <name type="scientific">Pseudomonas azerbaijanoccidentalis</name>
    <dbReference type="NCBI Taxonomy" id="2842347"/>
    <lineage>
        <taxon>Bacteria</taxon>
        <taxon>Pseudomonadati</taxon>
        <taxon>Pseudomonadota</taxon>
        <taxon>Gammaproteobacteria</taxon>
        <taxon>Pseudomonadales</taxon>
        <taxon>Pseudomonadaceae</taxon>
        <taxon>Pseudomonas</taxon>
    </lineage>
</organism>
<accession>A0ABS6QT32</accession>
<keyword evidence="1" id="KW-0805">Transcription regulation</keyword>
<dbReference type="InterPro" id="IPR050204">
    <property type="entry name" value="AraC_XylS_family_regulators"/>
</dbReference>
<evidence type="ECO:0000259" key="5">
    <source>
        <dbReference type="PROSITE" id="PS01124"/>
    </source>
</evidence>
<dbReference type="PANTHER" id="PTHR46796">
    <property type="entry name" value="HTH-TYPE TRANSCRIPTIONAL ACTIVATOR RHAS-RELATED"/>
    <property type="match status" value="1"/>
</dbReference>
<name>A0ABS6QT32_9PSED</name>
<dbReference type="Proteomes" id="UP001049200">
    <property type="component" value="Unassembled WGS sequence"/>
</dbReference>
<dbReference type="PANTHER" id="PTHR46796:SF12">
    <property type="entry name" value="HTH-TYPE DNA-BINDING TRANSCRIPTIONAL ACTIVATOR EUTR"/>
    <property type="match status" value="1"/>
</dbReference>
<evidence type="ECO:0000256" key="1">
    <source>
        <dbReference type="ARBA" id="ARBA00023015"/>
    </source>
</evidence>
<evidence type="ECO:0000313" key="6">
    <source>
        <dbReference type="EMBL" id="MBV4522078.1"/>
    </source>
</evidence>
<evidence type="ECO:0000313" key="7">
    <source>
        <dbReference type="Proteomes" id="UP001049200"/>
    </source>
</evidence>
<evidence type="ECO:0000256" key="3">
    <source>
        <dbReference type="ARBA" id="ARBA00023163"/>
    </source>
</evidence>
<keyword evidence="7" id="KW-1185">Reference proteome</keyword>
<keyword evidence="3" id="KW-0804">Transcription</keyword>
<dbReference type="InterPro" id="IPR020449">
    <property type="entry name" value="Tscrpt_reg_AraC-type_HTH"/>
</dbReference>
<dbReference type="InterPro" id="IPR018060">
    <property type="entry name" value="HTH_AraC"/>
</dbReference>
<keyword evidence="2" id="KW-0238">DNA-binding</keyword>
<dbReference type="PROSITE" id="PS01124">
    <property type="entry name" value="HTH_ARAC_FAMILY_2"/>
    <property type="match status" value="1"/>
</dbReference>
<dbReference type="SMART" id="SM00342">
    <property type="entry name" value="HTH_ARAC"/>
    <property type="match status" value="1"/>
</dbReference>
<feature type="domain" description="HTH araC/xylS-type" evidence="5">
    <location>
        <begin position="223"/>
        <end position="322"/>
    </location>
</feature>
<comment type="caution">
    <text evidence="6">The sequence shown here is derived from an EMBL/GenBank/DDBJ whole genome shotgun (WGS) entry which is preliminary data.</text>
</comment>
<dbReference type="PRINTS" id="PR00032">
    <property type="entry name" value="HTHARAC"/>
</dbReference>